<keyword evidence="2" id="KW-1185">Reference proteome</keyword>
<dbReference type="Proteomes" id="UP000298277">
    <property type="component" value="Unassembled WGS sequence"/>
</dbReference>
<dbReference type="AlphaFoldDB" id="A0A5F1Y908"/>
<name>A0A5F1Y908_9LEPT</name>
<reference evidence="1" key="1">
    <citation type="journal article" date="2019" name="PLoS Negl. Trop. Dis.">
        <title>Revisiting the worldwide diversity of Leptospira species in the environment.</title>
        <authorList>
            <person name="Vincent A.T."/>
            <person name="Schiettekatte O."/>
            <person name="Bourhy P."/>
            <person name="Veyrier F.J."/>
            <person name="Picardeau M."/>
        </authorList>
    </citation>
    <scope>NUCLEOTIDE SEQUENCE [LARGE SCALE GENOMIC DNA]</scope>
    <source>
        <strain evidence="1">201800299</strain>
    </source>
</reference>
<dbReference type="RefSeq" id="WP_135595705.1">
    <property type="nucleotide sequence ID" value="NZ_RQEZ01000024.1"/>
</dbReference>
<gene>
    <name evidence="1" type="ORF">EHQ17_12650</name>
</gene>
<dbReference type="OrthoDB" id="322527at2"/>
<protein>
    <submittedName>
        <fullName evidence="1">Uncharacterized protein</fullName>
    </submittedName>
</protein>
<organism evidence="1 2">
    <name type="scientific">Leptospira gomenensis</name>
    <dbReference type="NCBI Taxonomy" id="2484974"/>
    <lineage>
        <taxon>Bacteria</taxon>
        <taxon>Pseudomonadati</taxon>
        <taxon>Spirochaetota</taxon>
        <taxon>Spirochaetia</taxon>
        <taxon>Leptospirales</taxon>
        <taxon>Leptospiraceae</taxon>
        <taxon>Leptospira</taxon>
    </lineage>
</organism>
<comment type="caution">
    <text evidence="1">The sequence shown here is derived from an EMBL/GenBank/DDBJ whole genome shotgun (WGS) entry which is preliminary data.</text>
</comment>
<dbReference type="EMBL" id="RQFA01000056">
    <property type="protein sequence ID" value="TGK32377.1"/>
    <property type="molecule type" value="Genomic_DNA"/>
</dbReference>
<proteinExistence type="predicted"/>
<accession>A0A5F1Y908</accession>
<evidence type="ECO:0000313" key="1">
    <source>
        <dbReference type="EMBL" id="TGK32377.1"/>
    </source>
</evidence>
<evidence type="ECO:0000313" key="2">
    <source>
        <dbReference type="Proteomes" id="UP000298277"/>
    </source>
</evidence>
<sequence>MKNFLSTVCVLVLNLHCVSPDPDRQILVIDQDFVSRNSLNVMENYDVSNEVFEGKIRLLKSDSDFVDLLLSNYVVDNDQSALIHLSQNYAIALIQIENKTGRAQIFDTQLLNVFWNGKTISPLSPDQYPKKIYCLNWKGNIKNFYNFIAVSLVTAYTINAMFACAEGKCKELDYIDRWLKENHPVYNKEKYFFSDPIFKTTLDFNKKLNLKFVEMEPDARIQGIALYRNPERYSDFRNLITTGNCVVD</sequence>